<gene>
    <name evidence="1" type="ORF">OPV22_012451</name>
</gene>
<comment type="caution">
    <text evidence="1">The sequence shown here is derived from an EMBL/GenBank/DDBJ whole genome shotgun (WGS) entry which is preliminary data.</text>
</comment>
<evidence type="ECO:0000313" key="2">
    <source>
        <dbReference type="Proteomes" id="UP001222027"/>
    </source>
</evidence>
<dbReference type="AlphaFoldDB" id="A0AAV8R375"/>
<protein>
    <submittedName>
        <fullName evidence="1">Uncharacterized protein</fullName>
    </submittedName>
</protein>
<keyword evidence="2" id="KW-1185">Reference proteome</keyword>
<accession>A0AAV8R375</accession>
<dbReference type="Proteomes" id="UP001222027">
    <property type="component" value="Unassembled WGS sequence"/>
</dbReference>
<dbReference type="PANTHER" id="PTHR36002">
    <property type="entry name" value="PYRD"/>
    <property type="match status" value="1"/>
</dbReference>
<reference evidence="1 2" key="1">
    <citation type="submission" date="2022-12" db="EMBL/GenBank/DDBJ databases">
        <title>Chromosome-scale assembly of the Ensete ventricosum genome.</title>
        <authorList>
            <person name="Dussert Y."/>
            <person name="Stocks J."/>
            <person name="Wendawek A."/>
            <person name="Woldeyes F."/>
            <person name="Nichols R.A."/>
            <person name="Borrell J.S."/>
        </authorList>
    </citation>
    <scope>NUCLEOTIDE SEQUENCE [LARGE SCALE GENOMIC DNA]</scope>
    <source>
        <strain evidence="2">cv. Maze</strain>
        <tissue evidence="1">Seeds</tissue>
    </source>
</reference>
<sequence>MGGTVAGPFLSATEGRPWRRDPHIEPQILQSYETYGNQHPPKVSQLEVLAPSLPSFFPSSAGFFGSPSFPSLPHFLSLSVDAHRPLSSFLAHHKVLLWCISTMSLACLVCHSMDSPSRSFRSYSVSSSEDEGQCAAVVSCLTRKVTIAATGRANAISTSKVTPFPMMASGQGMGETPRLLRSRALLYILLHPLCFYYFYGQQHQERLPLYGVLSSRVIQAPETMNDRAAVIMEIGKLI</sequence>
<name>A0AAV8R375_ENSVE</name>
<evidence type="ECO:0000313" key="1">
    <source>
        <dbReference type="EMBL" id="KAJ8490730.1"/>
    </source>
</evidence>
<dbReference type="EMBL" id="JAQQAF010000004">
    <property type="protein sequence ID" value="KAJ8490730.1"/>
    <property type="molecule type" value="Genomic_DNA"/>
</dbReference>
<organism evidence="1 2">
    <name type="scientific">Ensete ventricosum</name>
    <name type="common">Abyssinian banana</name>
    <name type="synonym">Musa ensete</name>
    <dbReference type="NCBI Taxonomy" id="4639"/>
    <lineage>
        <taxon>Eukaryota</taxon>
        <taxon>Viridiplantae</taxon>
        <taxon>Streptophyta</taxon>
        <taxon>Embryophyta</taxon>
        <taxon>Tracheophyta</taxon>
        <taxon>Spermatophyta</taxon>
        <taxon>Magnoliopsida</taxon>
        <taxon>Liliopsida</taxon>
        <taxon>Zingiberales</taxon>
        <taxon>Musaceae</taxon>
        <taxon>Ensete</taxon>
    </lineage>
</organism>
<dbReference type="PANTHER" id="PTHR36002:SF1">
    <property type="entry name" value="PYRD"/>
    <property type="match status" value="1"/>
</dbReference>
<proteinExistence type="predicted"/>